<organism evidence="1 2">
    <name type="scientific">Caenorhabditis angaria</name>
    <dbReference type="NCBI Taxonomy" id="860376"/>
    <lineage>
        <taxon>Eukaryota</taxon>
        <taxon>Metazoa</taxon>
        <taxon>Ecdysozoa</taxon>
        <taxon>Nematoda</taxon>
        <taxon>Chromadorea</taxon>
        <taxon>Rhabditida</taxon>
        <taxon>Rhabditina</taxon>
        <taxon>Rhabditomorpha</taxon>
        <taxon>Rhabditoidea</taxon>
        <taxon>Rhabditidae</taxon>
        <taxon>Peloderinae</taxon>
        <taxon>Caenorhabditis</taxon>
    </lineage>
</organism>
<evidence type="ECO:0000313" key="1">
    <source>
        <dbReference type="EMBL" id="CAI5456205.1"/>
    </source>
</evidence>
<keyword evidence="2" id="KW-1185">Reference proteome</keyword>
<protein>
    <submittedName>
        <fullName evidence="1">Uncharacterized protein</fullName>
    </submittedName>
</protein>
<gene>
    <name evidence="1" type="ORF">CAMP_LOCUS18842</name>
</gene>
<dbReference type="EMBL" id="CANHGI010000006">
    <property type="protein sequence ID" value="CAI5456205.1"/>
    <property type="molecule type" value="Genomic_DNA"/>
</dbReference>
<comment type="caution">
    <text evidence="1">The sequence shown here is derived from an EMBL/GenBank/DDBJ whole genome shotgun (WGS) entry which is preliminary data.</text>
</comment>
<dbReference type="AlphaFoldDB" id="A0A9P1NAY4"/>
<evidence type="ECO:0000313" key="2">
    <source>
        <dbReference type="Proteomes" id="UP001152747"/>
    </source>
</evidence>
<accession>A0A9P1NAY4</accession>
<name>A0A9P1NAY4_9PELO</name>
<dbReference type="Proteomes" id="UP001152747">
    <property type="component" value="Unassembled WGS sequence"/>
</dbReference>
<reference evidence="1" key="1">
    <citation type="submission" date="2022-11" db="EMBL/GenBank/DDBJ databases">
        <authorList>
            <person name="Kikuchi T."/>
        </authorList>
    </citation>
    <scope>NUCLEOTIDE SEQUENCE</scope>
    <source>
        <strain evidence="1">PS1010</strain>
    </source>
</reference>
<sequence>MSTCSDDLCIIYTEHILKWIEDLERVPEMQDKFSKLMVKVWKLDKKTNKHENEFYYFFTGLKRRIEEGKSIELRTKHFQHKNISYHTFLQEVMKKNNEVVEFFNQKLLEHNLPHDLQNVVVPAIIEFLTEEVHPVELCRLIQSLVEDVERLLTDHEFRKDFPKKYIHGESYFDNYILFLFNITPRMCTKCGY</sequence>
<proteinExistence type="predicted"/>